<keyword evidence="1" id="KW-0472">Membrane</keyword>
<feature type="transmembrane region" description="Helical" evidence="1">
    <location>
        <begin position="222"/>
        <end position="244"/>
    </location>
</feature>
<name>A0A1C7IAK2_9FIRM</name>
<feature type="transmembrane region" description="Helical" evidence="1">
    <location>
        <begin position="384"/>
        <end position="403"/>
    </location>
</feature>
<keyword evidence="3" id="KW-1185">Reference proteome</keyword>
<evidence type="ECO:0000313" key="2">
    <source>
        <dbReference type="EMBL" id="ANU75944.1"/>
    </source>
</evidence>
<feature type="transmembrane region" description="Helical" evidence="1">
    <location>
        <begin position="146"/>
        <end position="169"/>
    </location>
</feature>
<feature type="transmembrane region" description="Helical" evidence="1">
    <location>
        <begin position="91"/>
        <end position="116"/>
    </location>
</feature>
<evidence type="ECO:0000313" key="3">
    <source>
        <dbReference type="Proteomes" id="UP000092574"/>
    </source>
</evidence>
<dbReference type="RefSeq" id="WP_065542124.1">
    <property type="nucleotide sequence ID" value="NZ_CP015405.2"/>
</dbReference>
<feature type="transmembrane region" description="Helical" evidence="1">
    <location>
        <begin position="356"/>
        <end position="378"/>
    </location>
</feature>
<accession>A0A1C7IAK2</accession>
<sequence length="499" mass="55800">MCAIIRKNWKLAKIGNFLLLFIVCLFFSVSAKSSGCLSFEQHLLSAGTDHYYLLYAMIPITLFCFFPFLEDDSEIVIGRFKSYFAYFFSRWSSMGLIAVCLVITQTIAISISAIGLPHQNDWLIPADAPTAELFSHFESCFPNPCIAFLAIIAYQCFGSWFVCGFLMWICHFGKIRMTLWVLLPIYAFSALWIKIPILQALPITGFNHLMILHHNFGDSFRMILTAGTGAILFIAVILTSKYCWRKTLGFPSKRRFGLTTYYLRLLFSRRNLIVVAAVVVLIVAYKALRGMAVSSMDEWIIEVLSGHGIGNFRPIVFLEMLLVNGTPLYFMASFLEKTVSGQSLFVPIRAGSRIKLTASTLYACLSFLFVYTLFLGVIIMGSGYLFGIPLVGSQSISLLFKFLALKLIDCCIQCFVLMLVHGITGQVIAGFILLIGGNMLCMLPEWISCFLPFGISSTARLITSSGSKSSMILVFIFMALLGALLISSLFWASKKKEFN</sequence>
<dbReference type="OrthoDB" id="1958056at2"/>
<feature type="transmembrane region" description="Helical" evidence="1">
    <location>
        <begin position="471"/>
        <end position="492"/>
    </location>
</feature>
<dbReference type="EMBL" id="CP015405">
    <property type="protein sequence ID" value="ANU75944.1"/>
    <property type="molecule type" value="Genomic_DNA"/>
</dbReference>
<keyword evidence="1" id="KW-0812">Transmembrane</keyword>
<feature type="transmembrane region" description="Helical" evidence="1">
    <location>
        <begin position="50"/>
        <end position="70"/>
    </location>
</feature>
<dbReference type="KEGG" id="byl:A4V09_09325"/>
<proteinExistence type="predicted"/>
<feature type="transmembrane region" description="Helical" evidence="1">
    <location>
        <begin position="312"/>
        <end position="335"/>
    </location>
</feature>
<gene>
    <name evidence="2" type="ORF">A4V09_09325</name>
</gene>
<dbReference type="Proteomes" id="UP000092574">
    <property type="component" value="Chromosome"/>
</dbReference>
<organism evidence="2 3">
    <name type="scientific">Blautia pseudococcoides</name>
    <dbReference type="NCBI Taxonomy" id="1796616"/>
    <lineage>
        <taxon>Bacteria</taxon>
        <taxon>Bacillati</taxon>
        <taxon>Bacillota</taxon>
        <taxon>Clostridia</taxon>
        <taxon>Lachnospirales</taxon>
        <taxon>Lachnospiraceae</taxon>
        <taxon>Blautia</taxon>
    </lineage>
</organism>
<dbReference type="STRING" id="1796616.A4V09_09325"/>
<feature type="transmembrane region" description="Helical" evidence="1">
    <location>
        <begin position="272"/>
        <end position="292"/>
    </location>
</feature>
<protein>
    <submittedName>
        <fullName evidence="2">Uncharacterized protein</fullName>
    </submittedName>
</protein>
<reference evidence="2" key="1">
    <citation type="submission" date="2017-04" db="EMBL/GenBank/DDBJ databases">
        <title>Complete Genome Sequences of Twelve Strains of a Stable Defined Moderately Diverse Mouse Microbiota 2 (sDMDMm2).</title>
        <authorList>
            <person name="Uchimura Y."/>
            <person name="Wyss M."/>
            <person name="Brugiroux S."/>
            <person name="Limenitakis J.P."/>
            <person name="Stecher B."/>
            <person name="McCoy K.D."/>
            <person name="Macpherson A.J."/>
        </authorList>
    </citation>
    <scope>NUCLEOTIDE SEQUENCE</scope>
    <source>
        <strain evidence="2">YL58</strain>
    </source>
</reference>
<evidence type="ECO:0000256" key="1">
    <source>
        <dbReference type="SAM" id="Phobius"/>
    </source>
</evidence>
<keyword evidence="1" id="KW-1133">Transmembrane helix</keyword>
<feature type="transmembrane region" description="Helical" evidence="1">
    <location>
        <begin position="181"/>
        <end position="202"/>
    </location>
</feature>
<feature type="transmembrane region" description="Helical" evidence="1">
    <location>
        <begin position="415"/>
        <end position="436"/>
    </location>
</feature>
<dbReference type="AlphaFoldDB" id="A0A1C7IAK2"/>